<protein>
    <submittedName>
        <fullName evidence="2">Uncharacterized protein</fullName>
    </submittedName>
</protein>
<dbReference type="Proteomes" id="UP000277204">
    <property type="component" value="Unassembled WGS sequence"/>
</dbReference>
<proteinExistence type="predicted"/>
<sequence length="184" mass="20888">MKMSTSEGKRGIRFSDTTQHAPIDEEALEDVKTFTHLGSMIDEHGGSDSDVKARIDKARAAYLQLKYIWKSKQLSTNIKVRIFNTNVKTLLLYYEQQRTLGKNKPDSGGGGYKEEALEVDRTLIEESTQLRQKISPYMESSRPKEKRKIKEHITPGNADRHEKNEQELNGTSKEDPGQSGSEKC</sequence>
<accession>A0A183LZR6</accession>
<organism evidence="2 3">
    <name type="scientific">Schistosoma margrebowiei</name>
    <dbReference type="NCBI Taxonomy" id="48269"/>
    <lineage>
        <taxon>Eukaryota</taxon>
        <taxon>Metazoa</taxon>
        <taxon>Spiralia</taxon>
        <taxon>Lophotrochozoa</taxon>
        <taxon>Platyhelminthes</taxon>
        <taxon>Trematoda</taxon>
        <taxon>Digenea</taxon>
        <taxon>Strigeidida</taxon>
        <taxon>Schistosomatoidea</taxon>
        <taxon>Schistosomatidae</taxon>
        <taxon>Schistosoma</taxon>
    </lineage>
</organism>
<evidence type="ECO:0000313" key="2">
    <source>
        <dbReference type="EMBL" id="VDO85653.1"/>
    </source>
</evidence>
<name>A0A183LZR6_9TREM</name>
<dbReference type="PANTHER" id="PTHR47027:SF25">
    <property type="entry name" value="REVERSE TRANSCRIPTASE DOMAIN-CONTAINING PROTEIN"/>
    <property type="match status" value="1"/>
</dbReference>
<dbReference type="STRING" id="48269.A0A183LZR6"/>
<dbReference type="Pfam" id="PF20049">
    <property type="entry name" value="DUF6451"/>
    <property type="match status" value="1"/>
</dbReference>
<dbReference type="InterPro" id="IPR045609">
    <property type="entry name" value="DUF6451"/>
</dbReference>
<dbReference type="AlphaFoldDB" id="A0A183LZR6"/>
<reference evidence="2 3" key="1">
    <citation type="submission" date="2018-11" db="EMBL/GenBank/DDBJ databases">
        <authorList>
            <consortium name="Pathogen Informatics"/>
        </authorList>
    </citation>
    <scope>NUCLEOTIDE SEQUENCE [LARGE SCALE GENOMIC DNA]</scope>
    <source>
        <strain evidence="2 3">Zambia</strain>
    </source>
</reference>
<keyword evidence="3" id="KW-1185">Reference proteome</keyword>
<dbReference type="PANTHER" id="PTHR47027">
    <property type="entry name" value="REVERSE TRANSCRIPTASE DOMAIN-CONTAINING PROTEIN"/>
    <property type="match status" value="1"/>
</dbReference>
<feature type="region of interest" description="Disordered" evidence="1">
    <location>
        <begin position="127"/>
        <end position="184"/>
    </location>
</feature>
<gene>
    <name evidence="2" type="ORF">SMRZ_LOCUS9291</name>
</gene>
<evidence type="ECO:0000313" key="3">
    <source>
        <dbReference type="Proteomes" id="UP000277204"/>
    </source>
</evidence>
<dbReference type="EMBL" id="UZAI01004331">
    <property type="protein sequence ID" value="VDO85653.1"/>
    <property type="molecule type" value="Genomic_DNA"/>
</dbReference>
<feature type="compositionally biased region" description="Basic and acidic residues" evidence="1">
    <location>
        <begin position="158"/>
        <end position="184"/>
    </location>
</feature>
<evidence type="ECO:0000256" key="1">
    <source>
        <dbReference type="SAM" id="MobiDB-lite"/>
    </source>
</evidence>